<sequence>MLAALVKRHCYVSYVVKNLIQSSQPQMVLKPKSWKSHIPAKPMSPCNSTLGILAGSRFITHQFFLTNRSLFLLAWHAQISSAKVLKHYGKLLLRQPLNYL</sequence>
<dbReference type="PATRIC" id="fig|1003181.4.peg.7189"/>
<evidence type="ECO:0000313" key="1">
    <source>
        <dbReference type="EMBL" id="OAD18954.1"/>
    </source>
</evidence>
<evidence type="ECO:0000313" key="2">
    <source>
        <dbReference type="Proteomes" id="UP000076962"/>
    </source>
</evidence>
<keyword evidence="2" id="KW-1185">Reference proteome</keyword>
<organism evidence="1 2">
    <name type="scientific">Candidatus Thiomargarita nelsonii</name>
    <dbReference type="NCBI Taxonomy" id="1003181"/>
    <lineage>
        <taxon>Bacteria</taxon>
        <taxon>Pseudomonadati</taxon>
        <taxon>Pseudomonadota</taxon>
        <taxon>Gammaproteobacteria</taxon>
        <taxon>Thiotrichales</taxon>
        <taxon>Thiotrichaceae</taxon>
        <taxon>Thiomargarita</taxon>
    </lineage>
</organism>
<protein>
    <submittedName>
        <fullName evidence="1">Uncharacterized protein</fullName>
    </submittedName>
</protein>
<proteinExistence type="predicted"/>
<gene>
    <name evidence="1" type="ORF">THIOM_005440</name>
</gene>
<dbReference type="AlphaFoldDB" id="A0A176RT83"/>
<comment type="caution">
    <text evidence="1">The sequence shown here is derived from an EMBL/GenBank/DDBJ whole genome shotgun (WGS) entry which is preliminary data.</text>
</comment>
<accession>A0A176RT83</accession>
<dbReference type="EMBL" id="LUTY01003012">
    <property type="protein sequence ID" value="OAD18954.1"/>
    <property type="molecule type" value="Genomic_DNA"/>
</dbReference>
<dbReference type="Proteomes" id="UP000076962">
    <property type="component" value="Unassembled WGS sequence"/>
</dbReference>
<name>A0A176RT83_9GAMM</name>
<reference evidence="1 2" key="1">
    <citation type="submission" date="2016-05" db="EMBL/GenBank/DDBJ databases">
        <title>Single-cell genome of chain-forming Candidatus Thiomargarita nelsonii and comparison to other large sulfur-oxidizing bacteria.</title>
        <authorList>
            <person name="Winkel M."/>
            <person name="Salman V."/>
            <person name="Woyke T."/>
            <person name="Schulz-Vogt H."/>
            <person name="Richter M."/>
            <person name="Flood B."/>
            <person name="Bailey J."/>
            <person name="Amann R."/>
            <person name="Mussmann M."/>
        </authorList>
    </citation>
    <scope>NUCLEOTIDE SEQUENCE [LARGE SCALE GENOMIC DNA]</scope>
    <source>
        <strain evidence="1 2">THI036</strain>
    </source>
</reference>